<name>A0A2S0WFW9_9CORY</name>
<dbReference type="KEGG" id="clia:C3E79_09520"/>
<dbReference type="AlphaFoldDB" id="A0A2S0WFW9"/>
<dbReference type="RefSeq" id="WP_108404686.1">
    <property type="nucleotide sequence ID" value="NZ_CP026948.1"/>
</dbReference>
<dbReference type="OrthoDB" id="9798122at2"/>
<dbReference type="SUPFAM" id="SSF53474">
    <property type="entry name" value="alpha/beta-Hydrolases"/>
    <property type="match status" value="1"/>
</dbReference>
<accession>A0A2S0WFW9</accession>
<reference evidence="3" key="1">
    <citation type="submission" date="2018-01" db="EMBL/GenBank/DDBJ databases">
        <authorList>
            <person name="Li J."/>
        </authorList>
    </citation>
    <scope>NUCLEOTIDE SEQUENCE [LARGE SCALE GENOMIC DNA]</scope>
    <source>
        <strain evidence="3">2184</strain>
    </source>
</reference>
<dbReference type="EMBL" id="CP026948">
    <property type="protein sequence ID" value="AWB84678.1"/>
    <property type="molecule type" value="Genomic_DNA"/>
</dbReference>
<dbReference type="InterPro" id="IPR005152">
    <property type="entry name" value="Lipase_secreted"/>
</dbReference>
<dbReference type="InterPro" id="IPR029058">
    <property type="entry name" value="AB_hydrolase_fold"/>
</dbReference>
<dbReference type="Gene3D" id="3.40.50.1820">
    <property type="entry name" value="alpha/beta hydrolase"/>
    <property type="match status" value="2"/>
</dbReference>
<dbReference type="PIRSF" id="PIRSF029171">
    <property type="entry name" value="Esterase_LipA"/>
    <property type="match status" value="1"/>
</dbReference>
<protein>
    <submittedName>
        <fullName evidence="2">Lipase</fullName>
    </submittedName>
</protein>
<dbReference type="GO" id="GO:0016042">
    <property type="term" value="P:lipid catabolic process"/>
    <property type="evidence" value="ECO:0007669"/>
    <property type="project" value="InterPro"/>
</dbReference>
<sequence>MPTSTEWTQIPDSEAPAAPRGGTVYRVRYTAEGARGPVPMTGLVTVPPAPRDDGTIASWAHGTTGLSTSSAPSLYKEGDPIGRYIPHWTAYLQHWLDAGFIVTQPDYEGLGVDEVPGTYMHRASLASSINRLVEEAAARFSPGARWVNVGFSQGGYAALAASDSPADNLAATIAIAPGDTELVNKNLRLMGIRPVDVAKMLKGKGVRFFPIVMAGAINAFEEVDPADFASERGAELIEKAQQLSLPELTDEVEGVSGGELFISKANTKTMQDLLDAQRLELMAPQGPLLILTGDNDTTINREAVKATIATWEAKGITVDYREVPDSDHNGSVRNSFDIQAEWVRQYVG</sequence>
<dbReference type="GO" id="GO:0004806">
    <property type="term" value="F:triacylglycerol lipase activity"/>
    <property type="evidence" value="ECO:0007669"/>
    <property type="project" value="InterPro"/>
</dbReference>
<evidence type="ECO:0000256" key="1">
    <source>
        <dbReference type="SAM" id="MobiDB-lite"/>
    </source>
</evidence>
<dbReference type="Proteomes" id="UP000244754">
    <property type="component" value="Chromosome"/>
</dbReference>
<gene>
    <name evidence="2" type="ORF">C3E79_09520</name>
</gene>
<keyword evidence="3" id="KW-1185">Reference proteome</keyword>
<evidence type="ECO:0000313" key="3">
    <source>
        <dbReference type="Proteomes" id="UP000244754"/>
    </source>
</evidence>
<evidence type="ECO:0000313" key="2">
    <source>
        <dbReference type="EMBL" id="AWB84678.1"/>
    </source>
</evidence>
<feature type="compositionally biased region" description="Polar residues" evidence="1">
    <location>
        <begin position="1"/>
        <end position="11"/>
    </location>
</feature>
<feature type="region of interest" description="Disordered" evidence="1">
    <location>
        <begin position="1"/>
        <end position="21"/>
    </location>
</feature>
<proteinExistence type="predicted"/>
<dbReference type="PANTHER" id="PTHR34853:SF1">
    <property type="entry name" value="LIPASE 5"/>
    <property type="match status" value="1"/>
</dbReference>
<dbReference type="PANTHER" id="PTHR34853">
    <property type="match status" value="1"/>
</dbReference>
<organism evidence="2 3">
    <name type="scientific">Corynebacterium liangguodongii</name>
    <dbReference type="NCBI Taxonomy" id="2079535"/>
    <lineage>
        <taxon>Bacteria</taxon>
        <taxon>Bacillati</taxon>
        <taxon>Actinomycetota</taxon>
        <taxon>Actinomycetes</taxon>
        <taxon>Mycobacteriales</taxon>
        <taxon>Corynebacteriaceae</taxon>
        <taxon>Corynebacterium</taxon>
    </lineage>
</organism>